<dbReference type="GO" id="GO:0008270">
    <property type="term" value="F:zinc ion binding"/>
    <property type="evidence" value="ECO:0007669"/>
    <property type="project" value="UniProtKB-KW"/>
</dbReference>
<keyword evidence="11 19" id="KW-1133">Transmembrane helix</keyword>
<proteinExistence type="inferred from homology"/>
<evidence type="ECO:0000256" key="8">
    <source>
        <dbReference type="ARBA" id="ARBA00022771"/>
    </source>
</evidence>
<feature type="compositionally biased region" description="Polar residues" evidence="18">
    <location>
        <begin position="558"/>
        <end position="580"/>
    </location>
</feature>
<dbReference type="GO" id="GO:0032259">
    <property type="term" value="P:methylation"/>
    <property type="evidence" value="ECO:0007669"/>
    <property type="project" value="UniProtKB-KW"/>
</dbReference>
<dbReference type="InterPro" id="IPR002056">
    <property type="entry name" value="MAS20"/>
</dbReference>
<dbReference type="PROSITE" id="PS50280">
    <property type="entry name" value="SET"/>
    <property type="match status" value="1"/>
</dbReference>
<keyword evidence="6 19" id="KW-0812">Transmembrane</keyword>
<evidence type="ECO:0000256" key="9">
    <source>
        <dbReference type="ARBA" id="ARBA00022787"/>
    </source>
</evidence>
<evidence type="ECO:0000256" key="4">
    <source>
        <dbReference type="ARBA" id="ARBA00022679"/>
    </source>
</evidence>
<dbReference type="AlphaFoldDB" id="A0A2G5BHW6"/>
<evidence type="ECO:0000256" key="16">
    <source>
        <dbReference type="ARBA" id="ARBA00048619"/>
    </source>
</evidence>
<sequence>MVTGKQIAVTASVTALVAGISYVAYFDYNRRNNPQFRRKLRRERKKAEKKAEKISKESLSDDVGDLALELLKTLSDEKLPESQSEKEKYFMKNLSKGEALCQASPDSYPAAACCFYQALRVYPNPVELVMIYQKSTPEMVFRLVMSMMAQEARQKQARYFDVFPPKDKHVQIKDKNKSKDKKSAEEDDNKSEVVVPNRALFATKDFAPGDIVYEEDALVSTLLPCAQNGQFCYHCMKLIPQKEAEEEEAKPGEDEEKCDKCHETVYCSEKCRQDAYDGYHQFLCPNSNSSAAREFALLAQQSHELSPILIAKFFGILLDREKKKELERMLGGANVKQSSDIDEYTTWEHLECMRYLELIPTSNDSKMLKKLGELLNSNVPGLTEFVTNDRYTMLKGKLDYNAYAVHSADGVEVPLETEETRVSDTMRDDHASSAVGISLYLISAHIAHDCDPNAQIIFPENTSKAAIKVLKPIAADEELRVSFVDPSLDVEVRRKKLQTAYRLECSCSKCKSDLAAKESAPTATNTATSDVTTDSTEDTATYAEVAASTVPSTTAASNNDSAEAKTQNDTASSEENTNVAEANVFDADVPAPADLPVNSE</sequence>
<evidence type="ECO:0000256" key="19">
    <source>
        <dbReference type="SAM" id="Phobius"/>
    </source>
</evidence>
<feature type="domain" description="SET" evidence="20">
    <location>
        <begin position="176"/>
        <end position="484"/>
    </location>
</feature>
<dbReference type="SUPFAM" id="SSF82199">
    <property type="entry name" value="SET domain"/>
    <property type="match status" value="1"/>
</dbReference>
<dbReference type="PROSITE" id="PS50865">
    <property type="entry name" value="ZF_MYND_2"/>
    <property type="match status" value="1"/>
</dbReference>
<keyword evidence="5" id="KW-0949">S-adenosyl-L-methionine</keyword>
<keyword evidence="13 19" id="KW-0472">Membrane</keyword>
<dbReference type="PRINTS" id="PR00351">
    <property type="entry name" value="OM20RECEPTOR"/>
</dbReference>
<dbReference type="OrthoDB" id="2154253at2759"/>
<evidence type="ECO:0000313" key="22">
    <source>
        <dbReference type="EMBL" id="PIA18610.1"/>
    </source>
</evidence>
<dbReference type="GO" id="GO:0045814">
    <property type="term" value="P:negative regulation of gene expression, epigenetic"/>
    <property type="evidence" value="ECO:0007669"/>
    <property type="project" value="TreeGrafter"/>
</dbReference>
<reference evidence="22 23" key="1">
    <citation type="journal article" date="2015" name="Genome Biol. Evol.">
        <title>Phylogenomic analyses indicate that early fungi evolved digesting cell walls of algal ancestors of land plants.</title>
        <authorList>
            <person name="Chang Y."/>
            <person name="Wang S."/>
            <person name="Sekimoto S."/>
            <person name="Aerts A.L."/>
            <person name="Choi C."/>
            <person name="Clum A."/>
            <person name="LaButti K.M."/>
            <person name="Lindquist E.A."/>
            <person name="Yee Ngan C."/>
            <person name="Ohm R.A."/>
            <person name="Salamov A.A."/>
            <person name="Grigoriev I.V."/>
            <person name="Spatafora J.W."/>
            <person name="Berbee M.L."/>
        </authorList>
    </citation>
    <scope>NUCLEOTIDE SEQUENCE [LARGE SCALE GENOMIC DNA]</scope>
    <source>
        <strain evidence="22 23">NRRL 1564</strain>
    </source>
</reference>
<dbReference type="SUPFAM" id="SSF47157">
    <property type="entry name" value="Mitochondrial import receptor subunit Tom20"/>
    <property type="match status" value="1"/>
</dbReference>
<dbReference type="Gene3D" id="1.10.220.160">
    <property type="match status" value="1"/>
</dbReference>
<keyword evidence="7" id="KW-0479">Metal-binding</keyword>
<evidence type="ECO:0000259" key="21">
    <source>
        <dbReference type="PROSITE" id="PS50865"/>
    </source>
</evidence>
<evidence type="ECO:0000256" key="10">
    <source>
        <dbReference type="ARBA" id="ARBA00022833"/>
    </source>
</evidence>
<organism evidence="22 23">
    <name type="scientific">Coemansia reversa (strain ATCC 12441 / NRRL 1564)</name>
    <dbReference type="NCBI Taxonomy" id="763665"/>
    <lineage>
        <taxon>Eukaryota</taxon>
        <taxon>Fungi</taxon>
        <taxon>Fungi incertae sedis</taxon>
        <taxon>Zoopagomycota</taxon>
        <taxon>Kickxellomycotina</taxon>
        <taxon>Kickxellomycetes</taxon>
        <taxon>Kickxellales</taxon>
        <taxon>Kickxellaceae</taxon>
        <taxon>Coemansia</taxon>
    </lineage>
</organism>
<dbReference type="CDD" id="cd20071">
    <property type="entry name" value="SET_SMYD"/>
    <property type="match status" value="1"/>
</dbReference>
<dbReference type="InterPro" id="IPR046341">
    <property type="entry name" value="SET_dom_sf"/>
</dbReference>
<evidence type="ECO:0000256" key="18">
    <source>
        <dbReference type="SAM" id="MobiDB-lite"/>
    </source>
</evidence>
<protein>
    <recommendedName>
        <fullName evidence="15">Histone-lysine N-methyltransferase SET5</fullName>
    </recommendedName>
    <alternativeName>
        <fullName evidence="14">SET domain-containing protein 5</fullName>
    </alternativeName>
</protein>
<evidence type="ECO:0000256" key="1">
    <source>
        <dbReference type="ARBA" id="ARBA00004572"/>
    </source>
</evidence>
<keyword evidence="3" id="KW-0489">Methyltransferase</keyword>
<evidence type="ECO:0000256" key="2">
    <source>
        <dbReference type="ARBA" id="ARBA00005792"/>
    </source>
</evidence>
<dbReference type="PANTHER" id="PTHR46402">
    <property type="entry name" value="SET AND MYND DOMAIN-CONTAINING PROTEIN 5"/>
    <property type="match status" value="1"/>
</dbReference>
<feature type="compositionally biased region" description="Basic and acidic residues" evidence="18">
    <location>
        <begin position="171"/>
        <end position="184"/>
    </location>
</feature>
<dbReference type="InterPro" id="IPR001214">
    <property type="entry name" value="SET_dom"/>
</dbReference>
<feature type="region of interest" description="Disordered" evidence="18">
    <location>
        <begin position="171"/>
        <end position="190"/>
    </location>
</feature>
<evidence type="ECO:0000256" key="14">
    <source>
        <dbReference type="ARBA" id="ARBA00042380"/>
    </source>
</evidence>
<dbReference type="PANTHER" id="PTHR46402:SF2">
    <property type="entry name" value="HISTONE-LYSINE N-TRIMETHYLTRANSFERASE SMYD5"/>
    <property type="match status" value="1"/>
</dbReference>
<feature type="compositionally biased region" description="Low complexity" evidence="18">
    <location>
        <begin position="547"/>
        <end position="557"/>
    </location>
</feature>
<feature type="domain" description="MYND-type" evidence="21">
    <location>
        <begin position="232"/>
        <end position="284"/>
    </location>
</feature>
<feature type="transmembrane region" description="Helical" evidence="19">
    <location>
        <begin position="6"/>
        <end position="28"/>
    </location>
</feature>
<evidence type="ECO:0000256" key="3">
    <source>
        <dbReference type="ARBA" id="ARBA00022603"/>
    </source>
</evidence>
<comment type="catalytic activity">
    <reaction evidence="16">
        <text>L-lysyl-[histone] + S-adenosyl-L-methionine = N(6)-methyl-L-lysyl-[histone] + S-adenosyl-L-homocysteine + H(+)</text>
        <dbReference type="Rhea" id="RHEA:10024"/>
        <dbReference type="Rhea" id="RHEA-COMP:9845"/>
        <dbReference type="Rhea" id="RHEA-COMP:9846"/>
        <dbReference type="ChEBI" id="CHEBI:15378"/>
        <dbReference type="ChEBI" id="CHEBI:29969"/>
        <dbReference type="ChEBI" id="CHEBI:57856"/>
        <dbReference type="ChEBI" id="CHEBI:59789"/>
        <dbReference type="ChEBI" id="CHEBI:61929"/>
    </reaction>
    <physiologicalReaction direction="left-to-right" evidence="16">
        <dbReference type="Rhea" id="RHEA:10025"/>
    </physiologicalReaction>
</comment>
<dbReference type="Gene3D" id="6.10.140.2220">
    <property type="match status" value="1"/>
</dbReference>
<keyword evidence="10" id="KW-0862">Zinc</keyword>
<evidence type="ECO:0000256" key="12">
    <source>
        <dbReference type="ARBA" id="ARBA00023128"/>
    </source>
</evidence>
<evidence type="ECO:0000256" key="6">
    <source>
        <dbReference type="ARBA" id="ARBA00022692"/>
    </source>
</evidence>
<evidence type="ECO:0000256" key="15">
    <source>
        <dbReference type="ARBA" id="ARBA00044528"/>
    </source>
</evidence>
<keyword evidence="23" id="KW-1185">Reference proteome</keyword>
<dbReference type="Gene3D" id="2.170.270.10">
    <property type="entry name" value="SET domain"/>
    <property type="match status" value="1"/>
</dbReference>
<evidence type="ECO:0000256" key="7">
    <source>
        <dbReference type="ARBA" id="ARBA00022723"/>
    </source>
</evidence>
<evidence type="ECO:0000256" key="5">
    <source>
        <dbReference type="ARBA" id="ARBA00022691"/>
    </source>
</evidence>
<comment type="similarity">
    <text evidence="2">Belongs to the Tom20 family.</text>
</comment>
<evidence type="ECO:0000256" key="11">
    <source>
        <dbReference type="ARBA" id="ARBA00022989"/>
    </source>
</evidence>
<dbReference type="GO" id="GO:0006886">
    <property type="term" value="P:intracellular protein transport"/>
    <property type="evidence" value="ECO:0007669"/>
    <property type="project" value="InterPro"/>
</dbReference>
<feature type="region of interest" description="Disordered" evidence="18">
    <location>
        <begin position="547"/>
        <end position="600"/>
    </location>
</feature>
<evidence type="ECO:0000256" key="13">
    <source>
        <dbReference type="ARBA" id="ARBA00023136"/>
    </source>
</evidence>
<evidence type="ECO:0000256" key="17">
    <source>
        <dbReference type="PROSITE-ProRule" id="PRU00134"/>
    </source>
</evidence>
<dbReference type="InterPro" id="IPR023392">
    <property type="entry name" value="Tom20_dom_sf"/>
</dbReference>
<gene>
    <name evidence="22" type="ORF">COEREDRAFT_69938</name>
</gene>
<dbReference type="GO" id="GO:0042799">
    <property type="term" value="F:histone H4K20 methyltransferase activity"/>
    <property type="evidence" value="ECO:0007669"/>
    <property type="project" value="TreeGrafter"/>
</dbReference>
<dbReference type="Proteomes" id="UP000242474">
    <property type="component" value="Unassembled WGS sequence"/>
</dbReference>
<dbReference type="GO" id="GO:0006605">
    <property type="term" value="P:protein targeting"/>
    <property type="evidence" value="ECO:0007669"/>
    <property type="project" value="InterPro"/>
</dbReference>
<dbReference type="EMBL" id="KZ303489">
    <property type="protein sequence ID" value="PIA18610.1"/>
    <property type="molecule type" value="Genomic_DNA"/>
</dbReference>
<dbReference type="Pfam" id="PF00856">
    <property type="entry name" value="SET"/>
    <property type="match status" value="1"/>
</dbReference>
<keyword evidence="4" id="KW-0808">Transferase</keyword>
<dbReference type="InterPro" id="IPR002893">
    <property type="entry name" value="Znf_MYND"/>
</dbReference>
<evidence type="ECO:0000313" key="23">
    <source>
        <dbReference type="Proteomes" id="UP000242474"/>
    </source>
</evidence>
<accession>A0A2G5BHW6</accession>
<dbReference type="Gene3D" id="1.20.960.10">
    <property type="entry name" value="Mitochondrial outer membrane translocase complex, subunit Tom20 domain"/>
    <property type="match status" value="1"/>
</dbReference>
<keyword evidence="9" id="KW-1000">Mitochondrion outer membrane</keyword>
<keyword evidence="8 17" id="KW-0863">Zinc-finger</keyword>
<name>A0A2G5BHW6_COERN</name>
<dbReference type="STRING" id="763665.A0A2G5BHW6"/>
<evidence type="ECO:0000259" key="20">
    <source>
        <dbReference type="PROSITE" id="PS50280"/>
    </source>
</evidence>
<dbReference type="Pfam" id="PF02064">
    <property type="entry name" value="MAS20"/>
    <property type="match status" value="1"/>
</dbReference>
<comment type="subcellular location">
    <subcellularLocation>
        <location evidence="1">Mitochondrion outer membrane</location>
        <topology evidence="1">Single-pass membrane protein</topology>
    </subcellularLocation>
</comment>
<keyword evidence="12" id="KW-0496">Mitochondrion</keyword>
<dbReference type="SUPFAM" id="SSF144232">
    <property type="entry name" value="HIT/MYND zinc finger-like"/>
    <property type="match status" value="1"/>
</dbReference>
<dbReference type="GO" id="GO:0005742">
    <property type="term" value="C:mitochondrial outer membrane translocase complex"/>
    <property type="evidence" value="ECO:0007669"/>
    <property type="project" value="InterPro"/>
</dbReference>